<feature type="transmembrane region" description="Helical" evidence="1">
    <location>
        <begin position="216"/>
        <end position="242"/>
    </location>
</feature>
<proteinExistence type="predicted"/>
<feature type="transmembrane region" description="Helical" evidence="1">
    <location>
        <begin position="171"/>
        <end position="196"/>
    </location>
</feature>
<feature type="transmembrane region" description="Helical" evidence="1">
    <location>
        <begin position="299"/>
        <end position="322"/>
    </location>
</feature>
<dbReference type="Proteomes" id="UP000030647">
    <property type="component" value="Unassembled WGS sequence"/>
</dbReference>
<keyword evidence="1" id="KW-1133">Transmembrane helix</keyword>
<keyword evidence="3" id="KW-1185">Reference proteome</keyword>
<feature type="transmembrane region" description="Helical" evidence="1">
    <location>
        <begin position="657"/>
        <end position="676"/>
    </location>
</feature>
<protein>
    <recommendedName>
        <fullName evidence="4">Bacteriocin-associated integral membrane protein</fullName>
    </recommendedName>
</protein>
<dbReference type="HOGENOM" id="CLU_394721_0_0_9"/>
<evidence type="ECO:0000313" key="3">
    <source>
        <dbReference type="Proteomes" id="UP000030647"/>
    </source>
</evidence>
<dbReference type="AlphaFoldDB" id="U4TR58"/>
<evidence type="ECO:0008006" key="4">
    <source>
        <dbReference type="Google" id="ProtNLM"/>
    </source>
</evidence>
<sequence>MTLNRSIVRSLLVGGLTVFSFFVMTLLVSTVQNARAENEFHDYFSVEAAFPDDVNTQDTSQQLDRLRELSSKYGIVIAKKENTSRGTTTIYSSNPQWHGNSALASVTNVFYPKHDASLTSYFANHVFSGTFFIHAPGYSLAKLRTALTTQLALSPHQLKLAKSRDGQQNNLYITVVIIVASIVIAGAWLIVIANAYYGSQRFVSLLYLHGYSRRQILCAILAANQESAWLMAALTAVLGVIAKIGVPKVSGLGWGLVAVTSAGYLSVLLGIAVLLFTFRLCLTDVTQFVFRPAVQYRRLFLSTVITTLTLTSLIGIAVQFVYPPVRSAVINLSQRYTNTKVLTDYLNYPRTGPPASQSDATAVLKEITSANQFIQSSIRNKAIIFYPASDTVGRLSISLTGKQHLNPGFGQNEITVSPEYLKINPLFDTRGRRIKISPRDSVYTVLVPERYASQKDAVKRYLKTQRQFNNTVVGKEFRAKLGHATLPQDNSVHIITIRNGQPLLTFDPWLQGLQDPLINVVTAENFSMSTAVYADNFLGYTDGIFLPNKPEQNKKTIQTAGLSATFPKYTPAADYIGSMYDAQITNGYTLFAVVGLLLLLAVFLTLNGNVYYLEFSAQKLTLLQLFGWHRTGFLARIALLFSGGWLAVGAYELLTNQLGAALTLACIAALCLLLSLTTLTKGSALPHGNIHQPHHRRS</sequence>
<dbReference type="STRING" id="1231336.L248_1030"/>
<dbReference type="OrthoDB" id="2195234at2"/>
<name>U4TR58_9LACO</name>
<feature type="transmembrane region" description="Helical" evidence="1">
    <location>
        <begin position="633"/>
        <end position="651"/>
    </location>
</feature>
<accession>U4TR58</accession>
<evidence type="ECO:0000313" key="2">
    <source>
        <dbReference type="EMBL" id="ERL64368.1"/>
    </source>
</evidence>
<feature type="transmembrane region" description="Helical" evidence="1">
    <location>
        <begin position="254"/>
        <end position="278"/>
    </location>
</feature>
<reference evidence="3" key="1">
    <citation type="journal article" date="2013" name="Genome Announc.">
        <title>Whole-Genome Sequencing of Lactobacillus shenzhenensis Strain LY-73T.</title>
        <authorList>
            <person name="Lin Z."/>
            <person name="Liu Z."/>
            <person name="Yang R."/>
            <person name="Zou Y."/>
            <person name="Wan D."/>
            <person name="Chen J."/>
            <person name="Guo M."/>
            <person name="Zhao J."/>
            <person name="Fang C."/>
            <person name="Yang R."/>
            <person name="Liu F."/>
        </authorList>
    </citation>
    <scope>NUCLEOTIDE SEQUENCE [LARGE SCALE GENOMIC DNA]</scope>
    <source>
        <strain evidence="3">LY-73</strain>
    </source>
</reference>
<gene>
    <name evidence="2" type="ORF">L248_1030</name>
</gene>
<evidence type="ECO:0000256" key="1">
    <source>
        <dbReference type="SAM" id="Phobius"/>
    </source>
</evidence>
<dbReference type="EMBL" id="KI271599">
    <property type="protein sequence ID" value="ERL64368.1"/>
    <property type="molecule type" value="Genomic_DNA"/>
</dbReference>
<feature type="transmembrane region" description="Helical" evidence="1">
    <location>
        <begin position="588"/>
        <end position="612"/>
    </location>
</feature>
<dbReference type="eggNOG" id="COG4652">
    <property type="taxonomic scope" value="Bacteria"/>
</dbReference>
<keyword evidence="1" id="KW-0812">Transmembrane</keyword>
<dbReference type="RefSeq" id="WP_022530362.1">
    <property type="nucleotide sequence ID" value="NZ_KI271599.1"/>
</dbReference>
<keyword evidence="1" id="KW-0472">Membrane</keyword>
<organism evidence="2 3">
    <name type="scientific">Schleiferilactobacillus shenzhenensis LY-73</name>
    <dbReference type="NCBI Taxonomy" id="1231336"/>
    <lineage>
        <taxon>Bacteria</taxon>
        <taxon>Bacillati</taxon>
        <taxon>Bacillota</taxon>
        <taxon>Bacilli</taxon>
        <taxon>Lactobacillales</taxon>
        <taxon>Lactobacillaceae</taxon>
        <taxon>Schleiferilactobacillus</taxon>
    </lineage>
</organism>